<dbReference type="OrthoDB" id="1935963at2"/>
<evidence type="ECO:0000313" key="1">
    <source>
        <dbReference type="EMBL" id="PAB56741.1"/>
    </source>
</evidence>
<name>A0A267MAY3_9FIRM</name>
<evidence type="ECO:0008006" key="3">
    <source>
        <dbReference type="Google" id="ProtNLM"/>
    </source>
</evidence>
<protein>
    <recommendedName>
        <fullName evidence="3">DUF4085 domain-containing protein</fullName>
    </recommendedName>
</protein>
<evidence type="ECO:0000313" key="2">
    <source>
        <dbReference type="Proteomes" id="UP000216024"/>
    </source>
</evidence>
<dbReference type="RefSeq" id="WP_095135911.1">
    <property type="nucleotide sequence ID" value="NZ_NIBG01000032.1"/>
</dbReference>
<comment type="caution">
    <text evidence="1">The sequence shown here is derived from an EMBL/GenBank/DDBJ whole genome shotgun (WGS) entry which is preliminary data.</text>
</comment>
<gene>
    <name evidence="1" type="ORF">CCE28_20550</name>
</gene>
<keyword evidence="2" id="KW-1185">Reference proteome</keyword>
<sequence length="213" mass="25208">MKFFKRNLYDVMGLTELSLFREKKNVKKFWRESYEEQFKDKESTYQKAIVSMIPELGEYIANGERLYTEEGPSEALQLKIPELVSKFHEKWENMCSEYNQYYREIANSLPTSMVEFKKCSIHDAIILDIQRPKEDELIIELDGSSCCYDCYRGGDFRILFEGIKVLDMPENSISRLCLYEEVHLCDEGKFDYRLLLDEGEMRIIADHVQVIQV</sequence>
<dbReference type="EMBL" id="NIBG01000032">
    <property type="protein sequence ID" value="PAB56741.1"/>
    <property type="molecule type" value="Genomic_DNA"/>
</dbReference>
<dbReference type="InterPro" id="IPR025144">
    <property type="entry name" value="DUF4085"/>
</dbReference>
<organism evidence="1 2">
    <name type="scientific">Anaeromicrobium sediminis</name>
    <dbReference type="NCBI Taxonomy" id="1478221"/>
    <lineage>
        <taxon>Bacteria</taxon>
        <taxon>Bacillati</taxon>
        <taxon>Bacillota</taxon>
        <taxon>Clostridia</taxon>
        <taxon>Peptostreptococcales</taxon>
        <taxon>Thermotaleaceae</taxon>
        <taxon>Anaeromicrobium</taxon>
    </lineage>
</organism>
<dbReference type="Pfam" id="PF13315">
    <property type="entry name" value="DUF4085"/>
    <property type="match status" value="1"/>
</dbReference>
<dbReference type="AlphaFoldDB" id="A0A267MAY3"/>
<accession>A0A267MAY3</accession>
<proteinExistence type="predicted"/>
<dbReference type="Proteomes" id="UP000216024">
    <property type="component" value="Unassembled WGS sequence"/>
</dbReference>
<reference evidence="1 2" key="1">
    <citation type="submission" date="2017-06" db="EMBL/GenBank/DDBJ databases">
        <title>Draft genome sequence of anaerobic fermentative bacterium Anaeromicrobium sediminis DY2726D isolated from West Pacific Ocean sediments.</title>
        <authorList>
            <person name="Zeng X."/>
        </authorList>
    </citation>
    <scope>NUCLEOTIDE SEQUENCE [LARGE SCALE GENOMIC DNA]</scope>
    <source>
        <strain evidence="1 2">DY2726D</strain>
    </source>
</reference>